<sequence>MSTYELVRKTKIDGDFEGFDDEVLFRFVDGTYWIQAQYMYWYHYAYRPDVNLLRANGRFYLQIDGKDKVVPVRQITDVIQSRIDGEFKGWEGETVYTLTNGQVWKQCTYHYEYKYSYRPEALIYNSGTGYKMQVEGTTADVRRVK</sequence>
<evidence type="ECO:0000313" key="2">
    <source>
        <dbReference type="Proteomes" id="UP000826990"/>
    </source>
</evidence>
<dbReference type="AlphaFoldDB" id="A0AAQ0EPR6"/>
<accession>A0AAQ0EPR6</accession>
<protein>
    <submittedName>
        <fullName evidence="1">Uncharacterized protein</fullName>
    </submittedName>
</protein>
<name>A0AAQ0EPR6_ENTAS</name>
<reference evidence="1" key="1">
    <citation type="submission" date="2021-07" db="EMBL/GenBank/DDBJ databases">
        <title>Characterization of Emerging Pathogens Carrying KPC-2 Gene in IncP-6 Plasmids Isolated from Urban Sewage in Argentina.</title>
        <authorList>
            <person name="Ghiglione B."/>
            <person name="Haim M.S."/>
            <person name="Dropa M."/>
        </authorList>
    </citation>
    <scope>NUCLEOTIDE SEQUENCE</scope>
    <source>
        <strain evidence="1">WW-19C</strain>
    </source>
</reference>
<proteinExistence type="predicted"/>
<organism evidence="1 2">
    <name type="scientific">Enterobacter asburiae</name>
    <dbReference type="NCBI Taxonomy" id="61645"/>
    <lineage>
        <taxon>Bacteria</taxon>
        <taxon>Pseudomonadati</taxon>
        <taxon>Pseudomonadota</taxon>
        <taxon>Gammaproteobacteria</taxon>
        <taxon>Enterobacterales</taxon>
        <taxon>Enterobacteriaceae</taxon>
        <taxon>Enterobacter</taxon>
        <taxon>Enterobacter cloacae complex</taxon>
    </lineage>
</organism>
<evidence type="ECO:0000313" key="1">
    <source>
        <dbReference type="EMBL" id="QYD25706.1"/>
    </source>
</evidence>
<dbReference type="RefSeq" id="WP_080328432.1">
    <property type="nucleotide sequence ID" value="NZ_CABMNW010000010.1"/>
</dbReference>
<dbReference type="Proteomes" id="UP000826990">
    <property type="component" value="Chromosome"/>
</dbReference>
<dbReference type="EMBL" id="CP080107">
    <property type="protein sequence ID" value="QYD25706.1"/>
    <property type="molecule type" value="Genomic_DNA"/>
</dbReference>
<gene>
    <name evidence="1" type="ORF">KZX48_16925</name>
</gene>